<organism evidence="3">
    <name type="scientific">Candidatus Kentrum eta</name>
    <dbReference type="NCBI Taxonomy" id="2126337"/>
    <lineage>
        <taxon>Bacteria</taxon>
        <taxon>Pseudomonadati</taxon>
        <taxon>Pseudomonadota</taxon>
        <taxon>Gammaproteobacteria</taxon>
        <taxon>Candidatus Kentrum</taxon>
    </lineage>
</organism>
<proteinExistence type="predicted"/>
<protein>
    <recommendedName>
        <fullName evidence="6">MatE protein</fullName>
    </recommendedName>
</protein>
<name>A0A450U9A5_9GAMM</name>
<sequence>MDFHLWTLFPAWSTFLFSLAFAAMGRAGTAALIVWLEVALNAVLDYGLIFGKLGLPAMGMEGAGLAGVIAYGAGHMAFFLDLAFHRFFRSAKKYRHAWRTRWHILRRFFHIGVPKGLELLSRTGLYSVFSLFSGWMGVQALAIHTMVVETVVVANQLGSAAGNAAAARVGMAYTGKNYVAIRHAFYGTSRRDIGGSRNH</sequence>
<dbReference type="PANTHER" id="PTHR43298:SF2">
    <property type="entry name" value="FMN_FAD EXPORTER YEEO-RELATED"/>
    <property type="match status" value="1"/>
</dbReference>
<dbReference type="PANTHER" id="PTHR43298">
    <property type="entry name" value="MULTIDRUG RESISTANCE PROTEIN NORM-RELATED"/>
    <property type="match status" value="1"/>
</dbReference>
<keyword evidence="2" id="KW-0472">Membrane</keyword>
<dbReference type="EMBL" id="CAADFJ010000009">
    <property type="protein sequence ID" value="VFJ96880.1"/>
    <property type="molecule type" value="Genomic_DNA"/>
</dbReference>
<evidence type="ECO:0000313" key="4">
    <source>
        <dbReference type="EMBL" id="VFJ90741.1"/>
    </source>
</evidence>
<dbReference type="EMBL" id="CAADFI010000011">
    <property type="protein sequence ID" value="VFJ90741.1"/>
    <property type="molecule type" value="Genomic_DNA"/>
</dbReference>
<keyword evidence="2" id="KW-1133">Transmembrane helix</keyword>
<dbReference type="InterPro" id="IPR050222">
    <property type="entry name" value="MATE_MdtK"/>
</dbReference>
<accession>A0A450U9A5</accession>
<evidence type="ECO:0000313" key="3">
    <source>
        <dbReference type="EMBL" id="VFJ88630.1"/>
    </source>
</evidence>
<keyword evidence="2" id="KW-0812">Transmembrane</keyword>
<gene>
    <name evidence="3" type="ORF">BECKH772A_GA0070896_1001021</name>
    <name evidence="4" type="ORF">BECKH772B_GA0070898_1001121</name>
    <name evidence="5" type="ORF">BECKH772C_GA0070978_1000921</name>
</gene>
<feature type="transmembrane region" description="Helical" evidence="2">
    <location>
        <begin position="32"/>
        <end position="51"/>
    </location>
</feature>
<dbReference type="EMBL" id="CAADFG010000010">
    <property type="protein sequence ID" value="VFJ88630.1"/>
    <property type="molecule type" value="Genomic_DNA"/>
</dbReference>
<keyword evidence="1" id="KW-0813">Transport</keyword>
<reference evidence="3" key="1">
    <citation type="submission" date="2019-02" db="EMBL/GenBank/DDBJ databases">
        <authorList>
            <person name="Gruber-Vodicka R. H."/>
            <person name="Seah K. B. B."/>
        </authorList>
    </citation>
    <scope>NUCLEOTIDE SEQUENCE</scope>
    <source>
        <strain evidence="5">BECK_SA2B12</strain>
        <strain evidence="3">BECK_SA2B15</strain>
        <strain evidence="4">BECK_SA2B20</strain>
    </source>
</reference>
<dbReference type="GO" id="GO:0005886">
    <property type="term" value="C:plasma membrane"/>
    <property type="evidence" value="ECO:0007669"/>
    <property type="project" value="TreeGrafter"/>
</dbReference>
<feature type="transmembrane region" description="Helical" evidence="2">
    <location>
        <begin position="6"/>
        <end position="25"/>
    </location>
</feature>
<dbReference type="AlphaFoldDB" id="A0A450U9A5"/>
<evidence type="ECO:0000256" key="2">
    <source>
        <dbReference type="SAM" id="Phobius"/>
    </source>
</evidence>
<evidence type="ECO:0000313" key="5">
    <source>
        <dbReference type="EMBL" id="VFJ96880.1"/>
    </source>
</evidence>
<feature type="transmembrane region" description="Helical" evidence="2">
    <location>
        <begin position="63"/>
        <end position="84"/>
    </location>
</feature>
<evidence type="ECO:0008006" key="6">
    <source>
        <dbReference type="Google" id="ProtNLM"/>
    </source>
</evidence>
<evidence type="ECO:0000256" key="1">
    <source>
        <dbReference type="ARBA" id="ARBA00022448"/>
    </source>
</evidence>